<dbReference type="InterPro" id="IPR035305">
    <property type="entry name" value="Herpes_glycoH_C"/>
</dbReference>
<keyword evidence="12 17" id="KW-1133">Transmembrane helix</keyword>
<accession>D2XQI0</accession>
<keyword evidence="2" id="KW-1168">Fusion of virus membrane with host membrane</keyword>
<evidence type="ECO:0000256" key="1">
    <source>
        <dbReference type="ARBA" id="ARBA00004563"/>
    </source>
</evidence>
<keyword evidence="10 19" id="KW-0261">Viral envelope protein</keyword>
<evidence type="ECO:0000256" key="5">
    <source>
        <dbReference type="ARBA" id="ARBA00022595"/>
    </source>
</evidence>
<evidence type="ECO:0000256" key="6">
    <source>
        <dbReference type="ARBA" id="ARBA00022692"/>
    </source>
</evidence>
<keyword evidence="15" id="KW-0325">Glycoprotein</keyword>
<sequence>MQPINHCLCLLVITLSVINGYEYNEEKVPGLEIVLLTPATTTPVKSDISTVELEFNRTRYRINWKNVSEVLTSRVIQDAWASSNLLETLQETLQKRKSILKLNMVYVSNKEINFCKSFLSSEIINITSDFNYSSLPGFLGSFDVINHELTHGVLVSKRELFTNALDIMGLFYAIKLNAETFKITFDESKVIISGIMTADWILVSIANSSSEVNGQCVALLFGDPEKFPPLKGYVSYRDLVVVRNDNYAIAVIAPMSHGTMGLNFLPQNLTEIFFSILNSPLKVINDLKGKLFEMESKGACQNPSDEQNILSLFFEVTAVHFLYVRNLNKEEPVNVGCVVKHVAALKSLERLFKLCFPAFELHSLNLWTLSHLAASQVANLPPNNVMSLNTDEREVVFSMFKLANNNNVDGIILNEIIKISDQMYTMYSDIYQLSNTYRQTVMDIYEVLTTVSLTNIGARAFYPYILFTSMCNNVEISYMINQISKPNDITIFRVFSPCFLSLRFDLDENKLRSDAPQTSKRTGSELAQGASGFWRLLHAFHATRINEFSVINCTRLAWKQVTALMPLTNITYVISSVRPDHARVYEVSEVFLNSAMFVSAVYPNCSHFTPPGTALHIPILYNFSAPRIGCPLCDSIVLSYDENQGLQTMMYVSNPTVQANLFSPYSPFFDNDNFHIHYLWLMNNGTVVEIRGLYRRHALSAIALVFAFIGTMSALYFLFKLFSILA</sequence>
<evidence type="ECO:0000256" key="15">
    <source>
        <dbReference type="ARBA" id="ARBA00023180"/>
    </source>
</evidence>
<evidence type="ECO:0000259" key="18">
    <source>
        <dbReference type="Pfam" id="PF17488"/>
    </source>
</evidence>
<evidence type="ECO:0000256" key="4">
    <source>
        <dbReference type="ARBA" id="ARBA00022521"/>
    </source>
</evidence>
<dbReference type="EMBL" id="GU233174">
    <property type="protein sequence ID" value="ADB08265.1"/>
    <property type="molecule type" value="Genomic_DNA"/>
</dbReference>
<keyword evidence="7" id="KW-0732">Signal</keyword>
<evidence type="ECO:0000256" key="17">
    <source>
        <dbReference type="SAM" id="Phobius"/>
    </source>
</evidence>
<dbReference type="EMBL" id="GU254265">
    <property type="protein sequence ID" value="ADB27135.1"/>
    <property type="molecule type" value="Genomic_DNA"/>
</dbReference>
<evidence type="ECO:0000313" key="23">
    <source>
        <dbReference type="EMBL" id="ADB27135.1"/>
    </source>
</evidence>
<evidence type="ECO:0000313" key="21">
    <source>
        <dbReference type="EMBL" id="ADB08265.1"/>
    </source>
</evidence>
<evidence type="ECO:0000256" key="3">
    <source>
        <dbReference type="ARBA" id="ARBA00022511"/>
    </source>
</evidence>
<dbReference type="HAMAP" id="MF_04033">
    <property type="entry name" value="HSV_GH"/>
    <property type="match status" value="1"/>
</dbReference>
<evidence type="ECO:0000256" key="2">
    <source>
        <dbReference type="ARBA" id="ARBA00022506"/>
    </source>
</evidence>
<feature type="transmembrane region" description="Helical" evidence="17">
    <location>
        <begin position="698"/>
        <end position="719"/>
    </location>
</feature>
<dbReference type="EMBL" id="GU233163">
    <property type="protein sequence ID" value="ADB08254.1"/>
    <property type="molecule type" value="Genomic_DNA"/>
</dbReference>
<comment type="subcellular location">
    <subcellularLocation>
        <location evidence="1">Virion membrane</location>
        <topology evidence="1">Single-pass type I membrane protein</topology>
    </subcellularLocation>
</comment>
<dbReference type="Pfam" id="PF17488">
    <property type="entry name" value="Herpes_glycoH_C"/>
    <property type="match status" value="1"/>
</dbReference>
<dbReference type="Pfam" id="PF02489">
    <property type="entry name" value="Herpes_glycop_H"/>
    <property type="match status" value="1"/>
</dbReference>
<dbReference type="SUPFAM" id="SSF55486">
    <property type="entry name" value="Metalloproteases ('zincins'), catalytic domain"/>
    <property type="match status" value="1"/>
</dbReference>
<dbReference type="InterPro" id="IPR038172">
    <property type="entry name" value="Herpes_glycoH_C_sf"/>
</dbReference>
<keyword evidence="5" id="KW-1162">Viral penetration into host cytoplasm</keyword>
<dbReference type="GO" id="GO:0019064">
    <property type="term" value="P:fusion of virus membrane with host plasma membrane"/>
    <property type="evidence" value="ECO:0007669"/>
    <property type="project" value="UniProtKB-KW"/>
</dbReference>
<protein>
    <submittedName>
        <fullName evidence="19">Envelope glycoprotein gH</fullName>
    </submittedName>
</protein>
<evidence type="ECO:0000313" key="20">
    <source>
        <dbReference type="EMBL" id="ADB08260.1"/>
    </source>
</evidence>
<evidence type="ECO:0000256" key="13">
    <source>
        <dbReference type="ARBA" id="ARBA00023046"/>
    </source>
</evidence>
<evidence type="ECO:0000256" key="7">
    <source>
        <dbReference type="ARBA" id="ARBA00022729"/>
    </source>
</evidence>
<dbReference type="Gene3D" id="3.90.380.20">
    <property type="entry name" value="Herpesvirus glycoprotein H, domain D-II"/>
    <property type="match status" value="1"/>
</dbReference>
<evidence type="ECO:0000256" key="14">
    <source>
        <dbReference type="ARBA" id="ARBA00023136"/>
    </source>
</evidence>
<keyword evidence="13" id="KW-1039">Host endosome</keyword>
<keyword evidence="4" id="KW-1169">Fusion of virus membrane with host cell membrane</keyword>
<evidence type="ECO:0000256" key="9">
    <source>
        <dbReference type="ARBA" id="ARBA00022870"/>
    </source>
</evidence>
<evidence type="ECO:0000256" key="8">
    <source>
        <dbReference type="ARBA" id="ARBA00022844"/>
    </source>
</evidence>
<proteinExistence type="inferred from homology"/>
<evidence type="ECO:0000313" key="22">
    <source>
        <dbReference type="EMBL" id="ADB27126.1"/>
    </source>
</evidence>
<evidence type="ECO:0000256" key="16">
    <source>
        <dbReference type="ARBA" id="ARBA00023296"/>
    </source>
</evidence>
<keyword evidence="16" id="KW-1160">Virus entry into host cell</keyword>
<dbReference type="GO" id="GO:0019031">
    <property type="term" value="C:viral envelope"/>
    <property type="evidence" value="ECO:0007669"/>
    <property type="project" value="UniProtKB-KW"/>
</dbReference>
<keyword evidence="9" id="KW-1043">Host membrane</keyword>
<dbReference type="EMBL" id="GU233169">
    <property type="protein sequence ID" value="ADB08260.1"/>
    <property type="molecule type" value="Genomic_DNA"/>
</dbReference>
<organism evidence="19">
    <name type="scientific">Macaca mulatta rhadinovirus</name>
    <dbReference type="NCBI Taxonomy" id="703611"/>
    <lineage>
        <taxon>Viruses</taxon>
        <taxon>Duplodnaviria</taxon>
        <taxon>Heunggongvirae</taxon>
        <taxon>Peploviricota</taxon>
        <taxon>Herviviricetes</taxon>
        <taxon>Herpesvirales</taxon>
        <taxon>Orthoherpesviridae</taxon>
        <taxon>Gammaherpesvirinae</taxon>
        <taxon>Rhadinovirus</taxon>
        <taxon>Rhadinovirus macacinegamma5</taxon>
        <taxon>Macacine gammaherpesvirus 5</taxon>
    </lineage>
</organism>
<keyword evidence="14 17" id="KW-0472">Membrane</keyword>
<dbReference type="EMBL" id="GU254256">
    <property type="protein sequence ID" value="ADB27126.1"/>
    <property type="molecule type" value="Genomic_DNA"/>
</dbReference>
<keyword evidence="6 17" id="KW-0812">Transmembrane</keyword>
<feature type="domain" description="Herpesvirus glycoprotein H C-terminal" evidence="18">
    <location>
        <begin position="551"/>
        <end position="692"/>
    </location>
</feature>
<evidence type="ECO:0000256" key="12">
    <source>
        <dbReference type="ARBA" id="ARBA00022989"/>
    </source>
</evidence>
<name>D2XQI0_9GAMA</name>
<reference evidence="19" key="1">
    <citation type="journal article" date="2010" name="Virology">
        <title>Glycoprotein gene sequence variation in rhesus monkey rhadinovirus.</title>
        <authorList>
            <person name="Shin Y.C."/>
            <person name="Jones L.R."/>
            <person name="Manrique J."/>
            <person name="Lauer W."/>
            <person name="Carville A."/>
            <person name="Mansfield K.G."/>
            <person name="Desrosiers R.C."/>
        </authorList>
    </citation>
    <scope>NUCLEOTIDE SEQUENCE</scope>
    <source>
        <strain evidence="20">NEPRC 148-98</strain>
        <strain evidence="21">NEPRC 159-00</strain>
        <strain evidence="19">NEPRC 204-03</strain>
        <strain evidence="22">Puerto Rico 110-09</strain>
        <strain evidence="23">Puerto Rico 119-09</strain>
    </source>
</reference>
<evidence type="ECO:0000256" key="11">
    <source>
        <dbReference type="ARBA" id="ARBA00022981"/>
    </source>
</evidence>
<keyword evidence="11" id="KW-0730">Sialic acid</keyword>
<dbReference type="GO" id="GO:0046718">
    <property type="term" value="P:symbiont entry into host cell"/>
    <property type="evidence" value="ECO:0007669"/>
    <property type="project" value="UniProtKB-KW"/>
</dbReference>
<keyword evidence="3" id="KW-1032">Host cell membrane</keyword>
<keyword evidence="8" id="KW-0946">Virion</keyword>
<evidence type="ECO:0000313" key="19">
    <source>
        <dbReference type="EMBL" id="ADB08254.1"/>
    </source>
</evidence>
<dbReference type="Gene3D" id="2.60.40.3190">
    <property type="entry name" value="Herpesvirus glycoprotein H, C-terminal domain"/>
    <property type="match status" value="1"/>
</dbReference>
<dbReference type="GO" id="GO:0055036">
    <property type="term" value="C:virion membrane"/>
    <property type="evidence" value="ECO:0007669"/>
    <property type="project" value="UniProtKB-SubCell"/>
</dbReference>
<dbReference type="InterPro" id="IPR003493">
    <property type="entry name" value="Herpes_gH"/>
</dbReference>
<evidence type="ECO:0000256" key="10">
    <source>
        <dbReference type="ARBA" id="ARBA00022879"/>
    </source>
</evidence>